<dbReference type="Pfam" id="PF00092">
    <property type="entry name" value="VWA"/>
    <property type="match status" value="1"/>
</dbReference>
<dbReference type="GeneTree" id="ENSGT00940000163557"/>
<dbReference type="SUPFAM" id="SSF53300">
    <property type="entry name" value="vWA-like"/>
    <property type="match status" value="1"/>
</dbReference>
<evidence type="ECO:0000259" key="1">
    <source>
        <dbReference type="PROSITE" id="PS50234"/>
    </source>
</evidence>
<proteinExistence type="predicted"/>
<dbReference type="PROSITE" id="PS50234">
    <property type="entry name" value="VWFA"/>
    <property type="match status" value="1"/>
</dbReference>
<dbReference type="EMBL" id="EAAA01001228">
    <property type="status" value="NOT_ANNOTATED_CDS"/>
    <property type="molecule type" value="Genomic_DNA"/>
</dbReference>
<dbReference type="PANTHER" id="PTHR24020:SF87">
    <property type="entry name" value="COLLAGEN ALPHA-1(VI) CHAIN-LIKE"/>
    <property type="match status" value="1"/>
</dbReference>
<dbReference type="PANTHER" id="PTHR24020">
    <property type="entry name" value="COLLAGEN ALPHA"/>
    <property type="match status" value="1"/>
</dbReference>
<dbReference type="AlphaFoldDB" id="H2XQ65"/>
<protein>
    <recommendedName>
        <fullName evidence="1">VWFA domain-containing protein</fullName>
    </recommendedName>
</protein>
<reference evidence="2" key="3">
    <citation type="submission" date="2025-08" db="UniProtKB">
        <authorList>
            <consortium name="Ensembl"/>
        </authorList>
    </citation>
    <scope>IDENTIFICATION</scope>
</reference>
<dbReference type="OMA" id="NTICAGI"/>
<dbReference type="Proteomes" id="UP000008144">
    <property type="component" value="Chromosome 14"/>
</dbReference>
<reference evidence="2" key="2">
    <citation type="journal article" date="2008" name="Genome Biol.">
        <title>Improved genome assembly and evidence-based global gene model set for the chordate Ciona intestinalis: new insight into intron and operon populations.</title>
        <authorList>
            <person name="Satou Y."/>
            <person name="Mineta K."/>
            <person name="Ogasawara M."/>
            <person name="Sasakura Y."/>
            <person name="Shoguchi E."/>
            <person name="Ueno K."/>
            <person name="Yamada L."/>
            <person name="Matsumoto J."/>
            <person name="Wasserscheid J."/>
            <person name="Dewar K."/>
            <person name="Wiley G.B."/>
            <person name="Macmil S.L."/>
            <person name="Roe B.A."/>
            <person name="Zeller R.W."/>
            <person name="Hastings K.E."/>
            <person name="Lemaire P."/>
            <person name="Lindquist E."/>
            <person name="Endo T."/>
            <person name="Hotta K."/>
            <person name="Inaba K."/>
        </authorList>
    </citation>
    <scope>NUCLEOTIDE SEQUENCE [LARGE SCALE GENOMIC DNA]</scope>
    <source>
        <strain evidence="2">wild type</strain>
    </source>
</reference>
<evidence type="ECO:0000313" key="2">
    <source>
        <dbReference type="Ensembl" id="ENSCINP00000031799.1"/>
    </source>
</evidence>
<evidence type="ECO:0000313" key="3">
    <source>
        <dbReference type="Proteomes" id="UP000008144"/>
    </source>
</evidence>
<dbReference type="Ensembl" id="ENSCINT00000030746.1">
    <property type="protein sequence ID" value="ENSCINP00000031799.1"/>
    <property type="gene ID" value="ENSCING00000019132.1"/>
</dbReference>
<dbReference type="PRINTS" id="PR00453">
    <property type="entry name" value="VWFADOMAIN"/>
</dbReference>
<dbReference type="SMART" id="SM00327">
    <property type="entry name" value="VWA"/>
    <property type="match status" value="1"/>
</dbReference>
<accession>H2XQ65</accession>
<dbReference type="HOGENOM" id="CLU_008905_3_1_1"/>
<dbReference type="InterPro" id="IPR002035">
    <property type="entry name" value="VWF_A"/>
</dbReference>
<dbReference type="InterPro" id="IPR036465">
    <property type="entry name" value="vWFA_dom_sf"/>
</dbReference>
<dbReference type="InterPro" id="IPR050525">
    <property type="entry name" value="ECM_Assembly_Org"/>
</dbReference>
<dbReference type="Gene3D" id="3.40.50.410">
    <property type="entry name" value="von Willebrand factor, type A domain"/>
    <property type="match status" value="1"/>
</dbReference>
<keyword evidence="3" id="KW-1185">Reference proteome</keyword>
<organism evidence="2 3">
    <name type="scientific">Ciona intestinalis</name>
    <name type="common">Transparent sea squirt</name>
    <name type="synonym">Ascidia intestinalis</name>
    <dbReference type="NCBI Taxonomy" id="7719"/>
    <lineage>
        <taxon>Eukaryota</taxon>
        <taxon>Metazoa</taxon>
        <taxon>Chordata</taxon>
        <taxon>Tunicata</taxon>
        <taxon>Ascidiacea</taxon>
        <taxon>Phlebobranchia</taxon>
        <taxon>Cionidae</taxon>
        <taxon>Ciona</taxon>
    </lineage>
</organism>
<sequence length="206" mass="22685">MDLVVILDSSSSVGLDNWNTMKSFAKRFVGSFVIASNLARVSVIRYNRYVDIPNRVLFRDFPDNRTGLLSHIDQLPYEGSGTKTGLALRYTKDVLLQPISGNRKNVKDVVLIITDGRSQDNVTEVSQQLRDMNVLINVIGIVPSNGRGLDADELLSIAGTPDHLQIATSGFSDLNENLMTDLSDHFCRNPCGYGLTADAFVASEFD</sequence>
<name>H2XQ65_CIOIN</name>
<dbReference type="InParanoid" id="H2XQ65"/>
<feature type="domain" description="VWFA" evidence="1">
    <location>
        <begin position="2"/>
        <end position="182"/>
    </location>
</feature>
<reference evidence="3" key="1">
    <citation type="journal article" date="2002" name="Science">
        <title>The draft genome of Ciona intestinalis: insights into chordate and vertebrate origins.</title>
        <authorList>
            <person name="Dehal P."/>
            <person name="Satou Y."/>
            <person name="Campbell R.K."/>
            <person name="Chapman J."/>
            <person name="Degnan B."/>
            <person name="De Tomaso A."/>
            <person name="Davidson B."/>
            <person name="Di Gregorio A."/>
            <person name="Gelpke M."/>
            <person name="Goodstein D.M."/>
            <person name="Harafuji N."/>
            <person name="Hastings K.E."/>
            <person name="Ho I."/>
            <person name="Hotta K."/>
            <person name="Huang W."/>
            <person name="Kawashima T."/>
            <person name="Lemaire P."/>
            <person name="Martinez D."/>
            <person name="Meinertzhagen I.A."/>
            <person name="Necula S."/>
            <person name="Nonaka M."/>
            <person name="Putnam N."/>
            <person name="Rash S."/>
            <person name="Saiga H."/>
            <person name="Satake M."/>
            <person name="Terry A."/>
            <person name="Yamada L."/>
            <person name="Wang H.G."/>
            <person name="Awazu S."/>
            <person name="Azumi K."/>
            <person name="Boore J."/>
            <person name="Branno M."/>
            <person name="Chin-Bow S."/>
            <person name="DeSantis R."/>
            <person name="Doyle S."/>
            <person name="Francino P."/>
            <person name="Keys D.N."/>
            <person name="Haga S."/>
            <person name="Hayashi H."/>
            <person name="Hino K."/>
            <person name="Imai K.S."/>
            <person name="Inaba K."/>
            <person name="Kano S."/>
            <person name="Kobayashi K."/>
            <person name="Kobayashi M."/>
            <person name="Lee B.I."/>
            <person name="Makabe K.W."/>
            <person name="Manohar C."/>
            <person name="Matassi G."/>
            <person name="Medina M."/>
            <person name="Mochizuki Y."/>
            <person name="Mount S."/>
            <person name="Morishita T."/>
            <person name="Miura S."/>
            <person name="Nakayama A."/>
            <person name="Nishizaka S."/>
            <person name="Nomoto H."/>
            <person name="Ohta F."/>
            <person name="Oishi K."/>
            <person name="Rigoutsos I."/>
            <person name="Sano M."/>
            <person name="Sasaki A."/>
            <person name="Sasakura Y."/>
            <person name="Shoguchi E."/>
            <person name="Shin-i T."/>
            <person name="Spagnuolo A."/>
            <person name="Stainier D."/>
            <person name="Suzuki M.M."/>
            <person name="Tassy O."/>
            <person name="Takatori N."/>
            <person name="Tokuoka M."/>
            <person name="Yagi K."/>
            <person name="Yoshizaki F."/>
            <person name="Wada S."/>
            <person name="Zhang C."/>
            <person name="Hyatt P.D."/>
            <person name="Larimer F."/>
            <person name="Detter C."/>
            <person name="Doggett N."/>
            <person name="Glavina T."/>
            <person name="Hawkins T."/>
            <person name="Richardson P."/>
            <person name="Lucas S."/>
            <person name="Kohara Y."/>
            <person name="Levine M."/>
            <person name="Satoh N."/>
            <person name="Rokhsar D.S."/>
        </authorList>
    </citation>
    <scope>NUCLEOTIDE SEQUENCE [LARGE SCALE GENOMIC DNA]</scope>
</reference>
<reference evidence="2" key="4">
    <citation type="submission" date="2025-09" db="UniProtKB">
        <authorList>
            <consortium name="Ensembl"/>
        </authorList>
    </citation>
    <scope>IDENTIFICATION</scope>
</reference>